<dbReference type="PANTHER" id="PTHR46696">
    <property type="entry name" value="P450, PUTATIVE (EUROFUNG)-RELATED"/>
    <property type="match status" value="1"/>
</dbReference>
<dbReference type="InterPro" id="IPR001128">
    <property type="entry name" value="Cyt_P450"/>
</dbReference>
<accession>A0A494UHQ5</accession>
<organism evidence="8 9">
    <name type="scientific">Streptomyces fungicidicus</name>
    <dbReference type="NCBI Taxonomy" id="68203"/>
    <lineage>
        <taxon>Bacteria</taxon>
        <taxon>Bacillati</taxon>
        <taxon>Actinomycetota</taxon>
        <taxon>Actinomycetes</taxon>
        <taxon>Kitasatosporales</taxon>
        <taxon>Streptomycetaceae</taxon>
        <taxon>Streptomyces</taxon>
    </lineage>
</organism>
<evidence type="ECO:0000256" key="7">
    <source>
        <dbReference type="RuleBase" id="RU000461"/>
    </source>
</evidence>
<dbReference type="GO" id="GO:0004497">
    <property type="term" value="F:monooxygenase activity"/>
    <property type="evidence" value="ECO:0007669"/>
    <property type="project" value="UniProtKB-KW"/>
</dbReference>
<dbReference type="PANTHER" id="PTHR46696:SF1">
    <property type="entry name" value="CYTOCHROME P450 YJIB-RELATED"/>
    <property type="match status" value="1"/>
</dbReference>
<keyword evidence="9" id="KW-1185">Reference proteome</keyword>
<evidence type="ECO:0000256" key="2">
    <source>
        <dbReference type="ARBA" id="ARBA00022617"/>
    </source>
</evidence>
<protein>
    <submittedName>
        <fullName evidence="8">Cytochrome P450</fullName>
    </submittedName>
</protein>
<dbReference type="InterPro" id="IPR002397">
    <property type="entry name" value="Cyt_P450_B"/>
</dbReference>
<keyword evidence="4 7" id="KW-0560">Oxidoreductase</keyword>
<dbReference type="RefSeq" id="WP_121544438.1">
    <property type="nucleotide sequence ID" value="NZ_CP023407.1"/>
</dbReference>
<evidence type="ECO:0000313" key="9">
    <source>
        <dbReference type="Proteomes" id="UP000282170"/>
    </source>
</evidence>
<gene>
    <name evidence="8" type="ORF">CNQ36_00330</name>
</gene>
<evidence type="ECO:0000256" key="4">
    <source>
        <dbReference type="ARBA" id="ARBA00023002"/>
    </source>
</evidence>
<dbReference type="Proteomes" id="UP000282170">
    <property type="component" value="Chromosome"/>
</dbReference>
<reference evidence="8 9" key="1">
    <citation type="submission" date="2017-09" db="EMBL/GenBank/DDBJ databases">
        <authorList>
            <person name="Zhang H."/>
            <person name="Hu S."/>
            <person name="Xu J."/>
            <person name="He Z."/>
        </authorList>
    </citation>
    <scope>NUCLEOTIDE SEQUENCE [LARGE SCALE GENOMIC DNA]</scope>
    <source>
        <strain evidence="8 9">TXX3120</strain>
    </source>
</reference>
<dbReference type="InterPro" id="IPR036396">
    <property type="entry name" value="Cyt_P450_sf"/>
</dbReference>
<dbReference type="GO" id="GO:0020037">
    <property type="term" value="F:heme binding"/>
    <property type="evidence" value="ECO:0007669"/>
    <property type="project" value="InterPro"/>
</dbReference>
<dbReference type="PRINTS" id="PR00359">
    <property type="entry name" value="BP450"/>
</dbReference>
<dbReference type="Gene3D" id="1.10.630.10">
    <property type="entry name" value="Cytochrome P450"/>
    <property type="match status" value="1"/>
</dbReference>
<keyword evidence="6 7" id="KW-0503">Monooxygenase</keyword>
<keyword evidence="3 7" id="KW-0479">Metal-binding</keyword>
<evidence type="ECO:0000256" key="3">
    <source>
        <dbReference type="ARBA" id="ARBA00022723"/>
    </source>
</evidence>
<dbReference type="InterPro" id="IPR017972">
    <property type="entry name" value="Cyt_P450_CS"/>
</dbReference>
<proteinExistence type="inferred from homology"/>
<dbReference type="GeneID" id="93881215"/>
<keyword evidence="2 7" id="KW-0349">Heme</keyword>
<evidence type="ECO:0000256" key="1">
    <source>
        <dbReference type="ARBA" id="ARBA00010617"/>
    </source>
</evidence>
<dbReference type="PROSITE" id="PS00086">
    <property type="entry name" value="CYTOCHROME_P450"/>
    <property type="match status" value="1"/>
</dbReference>
<dbReference type="KEGG" id="sfug:CNQ36_00330"/>
<dbReference type="GO" id="GO:0005506">
    <property type="term" value="F:iron ion binding"/>
    <property type="evidence" value="ECO:0007669"/>
    <property type="project" value="InterPro"/>
</dbReference>
<keyword evidence="5 7" id="KW-0408">Iron</keyword>
<dbReference type="FunFam" id="1.10.630.10:FF:000018">
    <property type="entry name" value="Cytochrome P450 monooxygenase"/>
    <property type="match status" value="1"/>
</dbReference>
<evidence type="ECO:0000256" key="6">
    <source>
        <dbReference type="ARBA" id="ARBA00023033"/>
    </source>
</evidence>
<dbReference type="Pfam" id="PF00067">
    <property type="entry name" value="p450"/>
    <property type="match status" value="1"/>
</dbReference>
<name>A0A494UHQ5_9ACTN</name>
<sequence length="409" mass="44537">MSSSHDGAAPLRIDEKEFEHDPHALYDVLRSEAPVREIIAPGGTKVWLVTRFDDAKSVLTDNRLSKNIEVGQKVIQRHTDGETGMVFASELAAHMMNADPPDHTRLRKQVNKVFTQRAVEKLGPRIEKITTDLLDAMEGRDAVDLMPALAYPLPMAVICELLGVPADDQERFKGWVPTQLSGGDPESMAQATTALLGYLHELIESKRSEPSDDVLTGLVRSSDDGKLNTQELVSMAFLLLVAGNETTVNLIGNGMHALLRHPEQLAALRADRSLMAGAVDELLRYESPVNTSSLRFTTEPIEVGGVVIPEGELVVVALTSANRDESQFPDASSLDIHRQAGSGLSFGHGIHYCVGAQLARLEAQIAFDLLIDRFPHMRLAADPADLRWQPGTALRGLRSLPVSLGAEQG</sequence>
<comment type="similarity">
    <text evidence="1 7">Belongs to the cytochrome P450 family.</text>
</comment>
<dbReference type="AlphaFoldDB" id="A0A494UHQ5"/>
<dbReference type="SUPFAM" id="SSF48264">
    <property type="entry name" value="Cytochrome P450"/>
    <property type="match status" value="1"/>
</dbReference>
<dbReference type="EMBL" id="CP023407">
    <property type="protein sequence ID" value="AYL34020.1"/>
    <property type="molecule type" value="Genomic_DNA"/>
</dbReference>
<dbReference type="CDD" id="cd11029">
    <property type="entry name" value="CYP107-like"/>
    <property type="match status" value="1"/>
</dbReference>
<evidence type="ECO:0000313" key="8">
    <source>
        <dbReference type="EMBL" id="AYL34020.1"/>
    </source>
</evidence>
<evidence type="ECO:0000256" key="5">
    <source>
        <dbReference type="ARBA" id="ARBA00023004"/>
    </source>
</evidence>
<dbReference type="GO" id="GO:0016705">
    <property type="term" value="F:oxidoreductase activity, acting on paired donors, with incorporation or reduction of molecular oxygen"/>
    <property type="evidence" value="ECO:0007669"/>
    <property type="project" value="InterPro"/>
</dbReference>